<dbReference type="OrthoDB" id="7757854at2759"/>
<sequence>MDFLNKTLFANSEEDLKRIYDEEHKKLSKNELILECLSKLTIQDFPSNISAESKKNIEHALLSVRISDYIDLGNGETLLDLDNFQLSKINLSYSEKKMIREKVEDLVNHELKRRNANKTESLEKKIDYEQNKFLEMEKENRELMLKLEQLKKEEQDLMKEVANIFIGSDQKELVKGLKDDAEILDQRTKKFIDITEHSECNRTKYSHKVLREISSHLDELIEKKNSEK</sequence>
<evidence type="ECO:0000313" key="2">
    <source>
        <dbReference type="EMBL" id="CAG9805420.1"/>
    </source>
</evidence>
<reference evidence="2" key="1">
    <citation type="submission" date="2022-01" db="EMBL/GenBank/DDBJ databases">
        <authorList>
            <person name="King R."/>
        </authorList>
    </citation>
    <scope>NUCLEOTIDE SEQUENCE</scope>
</reference>
<name>A0A9N9RUY7_9DIPT</name>
<dbReference type="AlphaFoldDB" id="A0A9N9RUY7"/>
<evidence type="ECO:0000256" key="1">
    <source>
        <dbReference type="SAM" id="Coils"/>
    </source>
</evidence>
<dbReference type="EMBL" id="OU895878">
    <property type="protein sequence ID" value="CAG9805420.1"/>
    <property type="molecule type" value="Genomic_DNA"/>
</dbReference>
<protein>
    <submittedName>
        <fullName evidence="2">Uncharacterized protein</fullName>
    </submittedName>
</protein>
<proteinExistence type="predicted"/>
<accession>A0A9N9RUY7</accession>
<dbReference type="Proteomes" id="UP001153620">
    <property type="component" value="Chromosome 2"/>
</dbReference>
<evidence type="ECO:0000313" key="3">
    <source>
        <dbReference type="Proteomes" id="UP001153620"/>
    </source>
</evidence>
<reference evidence="2" key="2">
    <citation type="submission" date="2022-10" db="EMBL/GenBank/DDBJ databases">
        <authorList>
            <consortium name="ENA_rothamsted_submissions"/>
            <consortium name="culmorum"/>
            <person name="King R."/>
        </authorList>
    </citation>
    <scope>NUCLEOTIDE SEQUENCE</scope>
</reference>
<keyword evidence="1" id="KW-0175">Coiled coil</keyword>
<gene>
    <name evidence="2" type="ORF">CHIRRI_LOCUS8292</name>
</gene>
<organism evidence="2 3">
    <name type="scientific">Chironomus riparius</name>
    <dbReference type="NCBI Taxonomy" id="315576"/>
    <lineage>
        <taxon>Eukaryota</taxon>
        <taxon>Metazoa</taxon>
        <taxon>Ecdysozoa</taxon>
        <taxon>Arthropoda</taxon>
        <taxon>Hexapoda</taxon>
        <taxon>Insecta</taxon>
        <taxon>Pterygota</taxon>
        <taxon>Neoptera</taxon>
        <taxon>Endopterygota</taxon>
        <taxon>Diptera</taxon>
        <taxon>Nematocera</taxon>
        <taxon>Chironomoidea</taxon>
        <taxon>Chironomidae</taxon>
        <taxon>Chironominae</taxon>
        <taxon>Chironomus</taxon>
    </lineage>
</organism>
<feature type="coiled-coil region" evidence="1">
    <location>
        <begin position="119"/>
        <end position="160"/>
    </location>
</feature>
<keyword evidence="3" id="KW-1185">Reference proteome</keyword>